<evidence type="ECO:0000256" key="3">
    <source>
        <dbReference type="ARBA" id="ARBA00022475"/>
    </source>
</evidence>
<sequence length="495" mass="54382">MVWFLLSVAFLIAGYFIYGSIVEKVFKINPKRDTPAHLMNDGVDYVPMSKGKIWLIQLLNIAGTGPIFGPILGALYGPVAMLWIVIGCVFAGAVHDYFSGMLSVRNGGASVPNLTGKYLGAPVKHFMNALALVLLVLVGVVFVISPAGLLTNLTMDNLGESMNLDRGNTLVVWTTVIFVYYIIATLVPIDKIIGRIYPLFGALLLFMSFGMFFALLFEDKALFHSIGDMSFSKFFENLHPTGLPIWPLIFVTIACGAVSGFHATQSPLMARCMENEKEGRFVFYGAMIGEGIIALIWCMVGLTFYNSPAEMNEAINMGTPSKVVYDSATQMLGYFGGILAVLGVVVLPITSGDTSFRAARLIIAEFFKIDQKSLVKRLMIAVPLFVVGFIITKLDFQVLWRYFGWANQTTAMVMLWTAAAYLYRYHKFHWICTIPAIFMTMVSATFLAYAKIGFGLAYDTAVWVGVGLTALATVCFFTMLKPIADGDPDSETNPA</sequence>
<keyword evidence="6 7" id="KW-0472">Membrane</keyword>
<feature type="transmembrane region" description="Helical" evidence="7">
    <location>
        <begin position="378"/>
        <end position="396"/>
    </location>
</feature>
<feature type="domain" description="CstA N-terminal" evidence="8">
    <location>
        <begin position="171"/>
        <end position="304"/>
    </location>
</feature>
<feature type="transmembrane region" description="Helical" evidence="7">
    <location>
        <begin position="402"/>
        <end position="423"/>
    </location>
</feature>
<protein>
    <submittedName>
        <fullName evidence="9">Carbon starvation protein CstA</fullName>
    </submittedName>
</protein>
<feature type="transmembrane region" description="Helical" evidence="7">
    <location>
        <begin position="430"/>
        <end position="449"/>
    </location>
</feature>
<dbReference type="AlphaFoldDB" id="A0A1A7NT68"/>
<evidence type="ECO:0000256" key="5">
    <source>
        <dbReference type="ARBA" id="ARBA00022989"/>
    </source>
</evidence>
<evidence type="ECO:0000259" key="8">
    <source>
        <dbReference type="Pfam" id="PF02554"/>
    </source>
</evidence>
<evidence type="ECO:0000256" key="1">
    <source>
        <dbReference type="ARBA" id="ARBA00004651"/>
    </source>
</evidence>
<feature type="domain" description="CstA N-terminal" evidence="8">
    <location>
        <begin position="4"/>
        <end position="143"/>
    </location>
</feature>
<feature type="transmembrane region" description="Helical" evidence="7">
    <location>
        <begin position="331"/>
        <end position="350"/>
    </location>
</feature>
<proteinExistence type="inferred from homology"/>
<keyword evidence="10" id="KW-1185">Reference proteome</keyword>
<evidence type="ECO:0000256" key="2">
    <source>
        <dbReference type="ARBA" id="ARBA00007755"/>
    </source>
</evidence>
<evidence type="ECO:0000256" key="7">
    <source>
        <dbReference type="SAM" id="Phobius"/>
    </source>
</evidence>
<dbReference type="Proteomes" id="UP000243558">
    <property type="component" value="Unassembled WGS sequence"/>
</dbReference>
<dbReference type="GO" id="GO:0009267">
    <property type="term" value="P:cellular response to starvation"/>
    <property type="evidence" value="ECO:0007669"/>
    <property type="project" value="InterPro"/>
</dbReference>
<feature type="transmembrane region" description="Helical" evidence="7">
    <location>
        <begin position="461"/>
        <end position="480"/>
    </location>
</feature>
<feature type="transmembrane region" description="Helical" evidence="7">
    <location>
        <begin position="125"/>
        <end position="150"/>
    </location>
</feature>
<feature type="transmembrane region" description="Helical" evidence="7">
    <location>
        <begin position="170"/>
        <end position="189"/>
    </location>
</feature>
<keyword evidence="4 7" id="KW-0812">Transmembrane</keyword>
<keyword evidence="3" id="KW-1003">Cell membrane</keyword>
<dbReference type="InterPro" id="IPR051605">
    <property type="entry name" value="CstA"/>
</dbReference>
<dbReference type="PATRIC" id="fig|505345.7.peg.1067"/>
<comment type="caution">
    <text evidence="9">The sequence shown here is derived from an EMBL/GenBank/DDBJ whole genome shotgun (WGS) entry which is preliminary data.</text>
</comment>
<accession>A0A1A7NT68</accession>
<feature type="transmembrane region" description="Helical" evidence="7">
    <location>
        <begin position="6"/>
        <end position="22"/>
    </location>
</feature>
<dbReference type="GO" id="GO:0005886">
    <property type="term" value="C:plasma membrane"/>
    <property type="evidence" value="ECO:0007669"/>
    <property type="project" value="UniProtKB-SubCell"/>
</dbReference>
<dbReference type="Pfam" id="PF02554">
    <property type="entry name" value="CstA"/>
    <property type="match status" value="3"/>
</dbReference>
<comment type="similarity">
    <text evidence="2">Belongs to the peptide transporter carbon starvation (CstA) (TC 2.A.114) family.</text>
</comment>
<gene>
    <name evidence="9" type="ORF">QV01_05365</name>
</gene>
<feature type="transmembrane region" description="Helical" evidence="7">
    <location>
        <begin position="53"/>
        <end position="76"/>
    </location>
</feature>
<feature type="transmembrane region" description="Helical" evidence="7">
    <location>
        <begin position="82"/>
        <end position="104"/>
    </location>
</feature>
<feature type="transmembrane region" description="Helical" evidence="7">
    <location>
        <begin position="281"/>
        <end position="305"/>
    </location>
</feature>
<organism evidence="9 10">
    <name type="scientific">Gallibacterium genomosp. 3</name>
    <dbReference type="NCBI Taxonomy" id="505345"/>
    <lineage>
        <taxon>Bacteria</taxon>
        <taxon>Pseudomonadati</taxon>
        <taxon>Pseudomonadota</taxon>
        <taxon>Gammaproteobacteria</taxon>
        <taxon>Pasteurellales</taxon>
        <taxon>Pasteurellaceae</taxon>
        <taxon>Gallibacterium</taxon>
    </lineage>
</organism>
<feature type="domain" description="CstA N-terminal" evidence="8">
    <location>
        <begin position="330"/>
        <end position="443"/>
    </location>
</feature>
<dbReference type="PANTHER" id="PTHR30252">
    <property type="entry name" value="INNER MEMBRANE PEPTIDE TRANSPORTER"/>
    <property type="match status" value="1"/>
</dbReference>
<reference evidence="9 10" key="1">
    <citation type="submission" date="2014-11" db="EMBL/GenBank/DDBJ databases">
        <title>Pan-genome of Gallibacterium spp.</title>
        <authorList>
            <person name="Kudirkiene E."/>
            <person name="Bojesen A.M."/>
        </authorList>
    </citation>
    <scope>NUCLEOTIDE SEQUENCE [LARGE SCALE GENOMIC DNA]</scope>
    <source>
        <strain evidence="9 10">F151</strain>
    </source>
</reference>
<evidence type="ECO:0000313" key="9">
    <source>
        <dbReference type="EMBL" id="OBW92199.1"/>
    </source>
</evidence>
<comment type="subcellular location">
    <subcellularLocation>
        <location evidence="1">Cell membrane</location>
        <topology evidence="1">Multi-pass membrane protein</topology>
    </subcellularLocation>
</comment>
<dbReference type="OrthoDB" id="9761224at2"/>
<evidence type="ECO:0000256" key="4">
    <source>
        <dbReference type="ARBA" id="ARBA00022692"/>
    </source>
</evidence>
<feature type="transmembrane region" description="Helical" evidence="7">
    <location>
        <begin position="196"/>
        <end position="217"/>
    </location>
</feature>
<dbReference type="PANTHER" id="PTHR30252:SF4">
    <property type="entry name" value="CARBON STARVATION"/>
    <property type="match status" value="1"/>
</dbReference>
<evidence type="ECO:0000313" key="10">
    <source>
        <dbReference type="Proteomes" id="UP000243558"/>
    </source>
</evidence>
<dbReference type="InterPro" id="IPR003706">
    <property type="entry name" value="CstA_N"/>
</dbReference>
<feature type="transmembrane region" description="Helical" evidence="7">
    <location>
        <begin position="243"/>
        <end position="261"/>
    </location>
</feature>
<dbReference type="RefSeq" id="WP_065239218.1">
    <property type="nucleotide sequence ID" value="NZ_JTJM01000022.1"/>
</dbReference>
<dbReference type="EMBL" id="JTJM01000022">
    <property type="protein sequence ID" value="OBW92199.1"/>
    <property type="molecule type" value="Genomic_DNA"/>
</dbReference>
<keyword evidence="5 7" id="KW-1133">Transmembrane helix</keyword>
<evidence type="ECO:0000256" key="6">
    <source>
        <dbReference type="ARBA" id="ARBA00023136"/>
    </source>
</evidence>
<name>A0A1A7NT68_9PAST</name>